<feature type="domain" description="CHK kinase-like" evidence="1">
    <location>
        <begin position="136"/>
        <end position="325"/>
    </location>
</feature>
<evidence type="ECO:0000313" key="2">
    <source>
        <dbReference type="EMBL" id="SPP88438.1"/>
    </source>
</evidence>
<sequence length="423" mass="49128">MVEANEIPKWMDQELFVEFLESDFGDLKSIKEFQVEPTAGKGENYTTLLLRASFTIELNASSPDGSQRRTSYMAKVLPTTVSTRDFVTTWKVFEKESNCYANYLPDFEQMYREAKKKVTFGPRYYKHSKELNEELIVLEDLSRRGFRNVNRQKGFDMVHTKAALEKLAQFHAASAVRFELKGLYPEMYDRNLCSTEDNFKEFREQQSKTFVQSLPFYNAAHMQKTIEIYSQQAEDMFQAYAPKIENEFHVLNHGDAWCNNLMFQYDQEGRLRETYFVDLQMSRYCSPAQDLLYMILTSANGDIKIQKFDHFIHYYHEKLTENLTLLKYPKSLPKLKSLHQSILSYGDWIFPIVTVLLPIVLVDANENANMDALLGKEGDGVGDQFRNSLFHNARIAQHLKEVLPWAHSRGAFDVVKTASTSVD</sequence>
<reference evidence="3" key="1">
    <citation type="submission" date="2018-01" db="EMBL/GenBank/DDBJ databases">
        <authorList>
            <person name="Alioto T."/>
            <person name="Alioto T."/>
        </authorList>
    </citation>
    <scope>NUCLEOTIDE SEQUENCE [LARGE SCALE GENOMIC DNA]</scope>
</reference>
<dbReference type="PANTHER" id="PTHR11012">
    <property type="entry name" value="PROTEIN KINASE-LIKE DOMAIN-CONTAINING"/>
    <property type="match status" value="1"/>
</dbReference>
<dbReference type="InterPro" id="IPR015897">
    <property type="entry name" value="CHK_kinase-like"/>
</dbReference>
<dbReference type="SMART" id="SM00587">
    <property type="entry name" value="CHK"/>
    <property type="match status" value="1"/>
</dbReference>
<organism evidence="2 3">
    <name type="scientific">Drosophila guanche</name>
    <name type="common">Fruit fly</name>
    <dbReference type="NCBI Taxonomy" id="7266"/>
    <lineage>
        <taxon>Eukaryota</taxon>
        <taxon>Metazoa</taxon>
        <taxon>Ecdysozoa</taxon>
        <taxon>Arthropoda</taxon>
        <taxon>Hexapoda</taxon>
        <taxon>Insecta</taxon>
        <taxon>Pterygota</taxon>
        <taxon>Neoptera</taxon>
        <taxon>Endopterygota</taxon>
        <taxon>Diptera</taxon>
        <taxon>Brachycera</taxon>
        <taxon>Muscomorpha</taxon>
        <taxon>Ephydroidea</taxon>
        <taxon>Drosophilidae</taxon>
        <taxon>Drosophila</taxon>
        <taxon>Sophophora</taxon>
    </lineage>
</organism>
<proteinExistence type="predicted"/>
<accession>A0A3B0KWM6</accession>
<dbReference type="InterPro" id="IPR011009">
    <property type="entry name" value="Kinase-like_dom_sf"/>
</dbReference>
<dbReference type="InterPro" id="IPR004119">
    <property type="entry name" value="EcKL"/>
</dbReference>
<dbReference type="SUPFAM" id="SSF56112">
    <property type="entry name" value="Protein kinase-like (PK-like)"/>
    <property type="match status" value="1"/>
</dbReference>
<dbReference type="EMBL" id="OUUW01000014">
    <property type="protein sequence ID" value="SPP88438.1"/>
    <property type="molecule type" value="Genomic_DNA"/>
</dbReference>
<dbReference type="Pfam" id="PF02958">
    <property type="entry name" value="EcKL"/>
    <property type="match status" value="1"/>
</dbReference>
<evidence type="ECO:0000259" key="1">
    <source>
        <dbReference type="SMART" id="SM00587"/>
    </source>
</evidence>
<gene>
    <name evidence="2" type="ORF">DGUA_6G019947</name>
</gene>
<dbReference type="AlphaFoldDB" id="A0A3B0KWM6"/>
<dbReference type="Gene3D" id="3.90.1200.10">
    <property type="match status" value="1"/>
</dbReference>
<name>A0A3B0KWM6_DROGU</name>
<protein>
    <recommendedName>
        <fullName evidence="1">CHK kinase-like domain-containing protein</fullName>
    </recommendedName>
</protein>
<evidence type="ECO:0000313" key="3">
    <source>
        <dbReference type="Proteomes" id="UP000268350"/>
    </source>
</evidence>
<keyword evidence="3" id="KW-1185">Reference proteome</keyword>
<dbReference type="PANTHER" id="PTHR11012:SF6">
    <property type="entry name" value="CHK DOMAIN OV1-RELATED"/>
    <property type="match status" value="1"/>
</dbReference>
<dbReference type="Proteomes" id="UP000268350">
    <property type="component" value="Unassembled WGS sequence"/>
</dbReference>
<dbReference type="OrthoDB" id="191037at2759"/>